<accession>A0ABW4EGU5</accession>
<organism evidence="1 2">
    <name type="scientific">Lacimonas salitolerans</name>
    <dbReference type="NCBI Taxonomy" id="1323750"/>
    <lineage>
        <taxon>Bacteria</taxon>
        <taxon>Pseudomonadati</taxon>
        <taxon>Pseudomonadota</taxon>
        <taxon>Alphaproteobacteria</taxon>
        <taxon>Rhodobacterales</taxon>
        <taxon>Paracoccaceae</taxon>
        <taxon>Lacimonas</taxon>
    </lineage>
</organism>
<sequence length="83" mass="9512">MVTRLHTRNICTMTELREPQKVFDRAGGEPVAIMKNSRCVGYLVPAEAALDSEPHYASMDEVQNYIKTSRERVQPVLDYLKDK</sequence>
<dbReference type="RefSeq" id="WP_379914358.1">
    <property type="nucleotide sequence ID" value="NZ_JBHUDD010000046.1"/>
</dbReference>
<evidence type="ECO:0000313" key="2">
    <source>
        <dbReference type="Proteomes" id="UP001597186"/>
    </source>
</evidence>
<dbReference type="EMBL" id="JBHUDD010000046">
    <property type="protein sequence ID" value="MFD1509158.1"/>
    <property type="molecule type" value="Genomic_DNA"/>
</dbReference>
<gene>
    <name evidence="1" type="ORF">ACFTOW_07060</name>
</gene>
<keyword evidence="2" id="KW-1185">Reference proteome</keyword>
<proteinExistence type="predicted"/>
<evidence type="ECO:0000313" key="1">
    <source>
        <dbReference type="EMBL" id="MFD1509158.1"/>
    </source>
</evidence>
<comment type="caution">
    <text evidence="1">The sequence shown here is derived from an EMBL/GenBank/DDBJ whole genome shotgun (WGS) entry which is preliminary data.</text>
</comment>
<name>A0ABW4EGU5_9RHOB</name>
<protein>
    <recommendedName>
        <fullName evidence="3">Antitoxin StbD</fullName>
    </recommendedName>
</protein>
<dbReference type="Proteomes" id="UP001597186">
    <property type="component" value="Unassembled WGS sequence"/>
</dbReference>
<reference evidence="2" key="1">
    <citation type="journal article" date="2019" name="Int. J. Syst. Evol. Microbiol.">
        <title>The Global Catalogue of Microorganisms (GCM) 10K type strain sequencing project: providing services to taxonomists for standard genome sequencing and annotation.</title>
        <authorList>
            <consortium name="The Broad Institute Genomics Platform"/>
            <consortium name="The Broad Institute Genome Sequencing Center for Infectious Disease"/>
            <person name="Wu L."/>
            <person name="Ma J."/>
        </authorList>
    </citation>
    <scope>NUCLEOTIDE SEQUENCE [LARGE SCALE GENOMIC DNA]</scope>
    <source>
        <strain evidence="2">CGMCC 1.12477</strain>
    </source>
</reference>
<evidence type="ECO:0008006" key="3">
    <source>
        <dbReference type="Google" id="ProtNLM"/>
    </source>
</evidence>